<comment type="caution">
    <text evidence="2">The sequence shown here is derived from an EMBL/GenBank/DDBJ whole genome shotgun (WGS) entry which is preliminary data.</text>
</comment>
<protein>
    <recommendedName>
        <fullName evidence="1">Protein kinase domain-containing protein</fullName>
    </recommendedName>
</protein>
<evidence type="ECO:0000313" key="2">
    <source>
        <dbReference type="EMBL" id="PKY50909.1"/>
    </source>
</evidence>
<sequence length="106" mass="12232">MSKETKETDLKASNIYIDWLEKSIDDEYINYYNYSEFKSLKLLGSGACGSVSRASWKNGLFALKTFSNDYETLKVVVNEIKLQKKVDFHENILRLCGITKIETGKY</sequence>
<name>A0A2I1GW97_9GLOM</name>
<dbReference type="SUPFAM" id="SSF56112">
    <property type="entry name" value="Protein kinase-like (PK-like)"/>
    <property type="match status" value="1"/>
</dbReference>
<dbReference type="Gene3D" id="3.30.200.20">
    <property type="entry name" value="Phosphorylase Kinase, domain 1"/>
    <property type="match status" value="1"/>
</dbReference>
<dbReference type="GO" id="GO:0005524">
    <property type="term" value="F:ATP binding"/>
    <property type="evidence" value="ECO:0007669"/>
    <property type="project" value="InterPro"/>
</dbReference>
<dbReference type="AlphaFoldDB" id="A0A2I1GW97"/>
<dbReference type="PROSITE" id="PS50011">
    <property type="entry name" value="PROTEIN_KINASE_DOM"/>
    <property type="match status" value="1"/>
</dbReference>
<accession>A0A2I1GW97</accession>
<dbReference type="VEuPathDB" id="FungiDB:FUN_024976"/>
<dbReference type="VEuPathDB" id="FungiDB:RhiirA1_523130"/>
<evidence type="ECO:0000313" key="3">
    <source>
        <dbReference type="Proteomes" id="UP000234323"/>
    </source>
</evidence>
<feature type="domain" description="Protein kinase" evidence="1">
    <location>
        <begin position="37"/>
        <end position="106"/>
    </location>
</feature>
<dbReference type="InterPro" id="IPR000719">
    <property type="entry name" value="Prot_kinase_dom"/>
</dbReference>
<organism evidence="2 3">
    <name type="scientific">Rhizophagus irregularis</name>
    <dbReference type="NCBI Taxonomy" id="588596"/>
    <lineage>
        <taxon>Eukaryota</taxon>
        <taxon>Fungi</taxon>
        <taxon>Fungi incertae sedis</taxon>
        <taxon>Mucoromycota</taxon>
        <taxon>Glomeromycotina</taxon>
        <taxon>Glomeromycetes</taxon>
        <taxon>Glomerales</taxon>
        <taxon>Glomeraceae</taxon>
        <taxon>Rhizophagus</taxon>
    </lineage>
</organism>
<gene>
    <name evidence="2" type="ORF">RhiirA4_531574</name>
</gene>
<proteinExistence type="predicted"/>
<reference evidence="2 3" key="1">
    <citation type="submission" date="2015-10" db="EMBL/GenBank/DDBJ databases">
        <title>Genome analyses suggest a sexual origin of heterokaryosis in a supposedly ancient asexual fungus.</title>
        <authorList>
            <person name="Ropars J."/>
            <person name="Sedzielewska K."/>
            <person name="Noel J."/>
            <person name="Charron P."/>
            <person name="Farinelli L."/>
            <person name="Marton T."/>
            <person name="Kruger M."/>
            <person name="Pelin A."/>
            <person name="Brachmann A."/>
            <person name="Corradi N."/>
        </authorList>
    </citation>
    <scope>NUCLEOTIDE SEQUENCE [LARGE SCALE GENOMIC DNA]</scope>
    <source>
        <strain evidence="2 3">A4</strain>
    </source>
</reference>
<dbReference type="GO" id="GO:0004672">
    <property type="term" value="F:protein kinase activity"/>
    <property type="evidence" value="ECO:0007669"/>
    <property type="project" value="InterPro"/>
</dbReference>
<dbReference type="InterPro" id="IPR011009">
    <property type="entry name" value="Kinase-like_dom_sf"/>
</dbReference>
<dbReference type="EMBL" id="LLXI01000940">
    <property type="protein sequence ID" value="PKY50909.1"/>
    <property type="molecule type" value="Genomic_DNA"/>
</dbReference>
<keyword evidence="3" id="KW-1185">Reference proteome</keyword>
<dbReference type="Proteomes" id="UP000234323">
    <property type="component" value="Unassembled WGS sequence"/>
</dbReference>
<evidence type="ECO:0000259" key="1">
    <source>
        <dbReference type="PROSITE" id="PS50011"/>
    </source>
</evidence>